<dbReference type="Gene3D" id="3.40.50.11440">
    <property type="match status" value="1"/>
</dbReference>
<feature type="domain" description="LarA-like N-terminal" evidence="1">
    <location>
        <begin position="7"/>
        <end position="207"/>
    </location>
</feature>
<reference evidence="3 4" key="1">
    <citation type="submission" date="2020-02" db="EMBL/GenBank/DDBJ databases">
        <title>Draft genome sequence of Limisphaera ngatamarikiensis NGM72.4T, a thermophilic Verrucomicrobia grouped in subdivision 3.</title>
        <authorList>
            <person name="Carere C.R."/>
            <person name="Steen J."/>
            <person name="Hugenholtz P."/>
            <person name="Stott M.B."/>
        </authorList>
    </citation>
    <scope>NUCLEOTIDE SEQUENCE [LARGE SCALE GENOMIC DNA]</scope>
    <source>
        <strain evidence="3 4">NGM72.4</strain>
    </source>
</reference>
<evidence type="ECO:0000313" key="3">
    <source>
        <dbReference type="EMBL" id="NGO38022.1"/>
    </source>
</evidence>
<keyword evidence="4" id="KW-1185">Reference proteome</keyword>
<feature type="domain" description="Lactate racemase C-terminal" evidence="2">
    <location>
        <begin position="272"/>
        <end position="412"/>
    </location>
</feature>
<proteinExistence type="predicted"/>
<dbReference type="NCBIfam" id="NF033504">
    <property type="entry name" value="Ni_dep_LarA"/>
    <property type="match status" value="1"/>
</dbReference>
<dbReference type="AlphaFoldDB" id="A0A6M1RTC2"/>
<evidence type="ECO:0000259" key="1">
    <source>
        <dbReference type="Pfam" id="PF09861"/>
    </source>
</evidence>
<evidence type="ECO:0000313" key="4">
    <source>
        <dbReference type="Proteomes" id="UP000477311"/>
    </source>
</evidence>
<dbReference type="InterPro" id="IPR018657">
    <property type="entry name" value="LarA-like_N"/>
</dbReference>
<dbReference type="EMBL" id="JAAKYA010000006">
    <property type="protein sequence ID" value="NGO38022.1"/>
    <property type="molecule type" value="Genomic_DNA"/>
</dbReference>
<dbReference type="Pfam" id="PF21113">
    <property type="entry name" value="LarA_C"/>
    <property type="match status" value="1"/>
</dbReference>
<dbReference type="PANTHER" id="PTHR33171:SF17">
    <property type="entry name" value="LARA-LIKE N-TERMINAL DOMAIN-CONTAINING PROTEIN"/>
    <property type="match status" value="1"/>
</dbReference>
<dbReference type="InterPro" id="IPR047926">
    <property type="entry name" value="Ni_dep_LarA"/>
</dbReference>
<dbReference type="InterPro" id="IPR029063">
    <property type="entry name" value="SAM-dependent_MTases_sf"/>
</dbReference>
<dbReference type="GO" id="GO:0050043">
    <property type="term" value="F:lactate racemase activity"/>
    <property type="evidence" value="ECO:0007669"/>
    <property type="project" value="InterPro"/>
</dbReference>
<comment type="caution">
    <text evidence="3">The sequence shown here is derived from an EMBL/GenBank/DDBJ whole genome shotgun (WGS) entry which is preliminary data.</text>
</comment>
<accession>A0A6M1RTC2</accession>
<protein>
    <submittedName>
        <fullName evidence="3">Nickel-dependent lactate racemase</fullName>
    </submittedName>
</protein>
<dbReference type="InterPro" id="IPR048068">
    <property type="entry name" value="LarA-like"/>
</dbReference>
<dbReference type="RefSeq" id="WP_165105302.1">
    <property type="nucleotide sequence ID" value="NZ_JAAKYA010000006.1"/>
</dbReference>
<organism evidence="3 4">
    <name type="scientific">Limisphaera ngatamarikiensis</name>
    <dbReference type="NCBI Taxonomy" id="1324935"/>
    <lineage>
        <taxon>Bacteria</taxon>
        <taxon>Pseudomonadati</taxon>
        <taxon>Verrucomicrobiota</taxon>
        <taxon>Verrucomicrobiia</taxon>
        <taxon>Limisphaerales</taxon>
        <taxon>Limisphaeraceae</taxon>
        <taxon>Limisphaera</taxon>
    </lineage>
</organism>
<dbReference type="InterPro" id="IPR048520">
    <property type="entry name" value="LarA_C"/>
</dbReference>
<sequence>MIVHLAYGEGTLPVDLPDDRTTVIKPRHLPGLPDERKAVSEALEHPIHAPPLREWIRPDTRICILFTDITRATPNHRLIPWLLEYLSFVPRENITLLNQTGTHRPNTRAELERMLTPEVVARYRVINHECENEADLKYLGDLPNGTPLWINRHAVEADLRIVTGFIEPHFFAGFSGGPKGIMPGVAGLRTIMGNHGARNIGHPNATFGVLDGNPIWEEIRDAALRVGPCFLLNVTLNEKREITGVFAGDLIRAHRVGCDFVKASAMYRCAEPFDVVVTTNSGYPLDLNLYQGVKGMSAGARILKPGGTLILAAECREGVPPGSPLDRLLRRVKHPGEILQLLATPGFEHPEQWQAHIQALVQQRGRVLLYSSLPDDIVRAAHLEPCHDIAAAVRNALRQAPPHAKVAALPQGPLSIPYLESTN</sequence>
<gene>
    <name evidence="3" type="primary">larA</name>
    <name evidence="3" type="ORF">G4L39_01235</name>
</gene>
<evidence type="ECO:0000259" key="2">
    <source>
        <dbReference type="Pfam" id="PF21113"/>
    </source>
</evidence>
<dbReference type="SUPFAM" id="SSF53335">
    <property type="entry name" value="S-adenosyl-L-methionine-dependent methyltransferases"/>
    <property type="match status" value="1"/>
</dbReference>
<dbReference type="Gene3D" id="3.90.226.30">
    <property type="match status" value="1"/>
</dbReference>
<dbReference type="Pfam" id="PF09861">
    <property type="entry name" value="Lar_N"/>
    <property type="match status" value="1"/>
</dbReference>
<name>A0A6M1RTC2_9BACT</name>
<dbReference type="PANTHER" id="PTHR33171">
    <property type="entry name" value="LAR_N DOMAIN-CONTAINING PROTEIN"/>
    <property type="match status" value="1"/>
</dbReference>
<dbReference type="InterPro" id="IPR043166">
    <property type="entry name" value="LarA-like_C"/>
</dbReference>
<dbReference type="Proteomes" id="UP000477311">
    <property type="component" value="Unassembled WGS sequence"/>
</dbReference>